<reference evidence="3 4" key="1">
    <citation type="submission" date="2017-11" db="EMBL/GenBank/DDBJ databases">
        <title>De novo assembly and phasing of dikaryotic genomes from two isolates of Puccinia coronata f. sp. avenae, the causal agent of oat crown rust.</title>
        <authorList>
            <person name="Miller M.E."/>
            <person name="Zhang Y."/>
            <person name="Omidvar V."/>
            <person name="Sperschneider J."/>
            <person name="Schwessinger B."/>
            <person name="Raley C."/>
            <person name="Palmer J.M."/>
            <person name="Garnica D."/>
            <person name="Upadhyaya N."/>
            <person name="Rathjen J."/>
            <person name="Taylor J.M."/>
            <person name="Park R.F."/>
            <person name="Dodds P.N."/>
            <person name="Hirsch C.D."/>
            <person name="Kianian S.F."/>
            <person name="Figueroa M."/>
        </authorList>
    </citation>
    <scope>NUCLEOTIDE SEQUENCE [LARGE SCALE GENOMIC DNA]</scope>
    <source>
        <strain evidence="3">12SD80</strain>
    </source>
</reference>
<dbReference type="Proteomes" id="UP000235392">
    <property type="component" value="Unassembled WGS sequence"/>
</dbReference>
<dbReference type="EMBL" id="PGCI01000771">
    <property type="protein sequence ID" value="PLW16449.1"/>
    <property type="molecule type" value="Genomic_DNA"/>
</dbReference>
<comment type="caution">
    <text evidence="3">The sequence shown here is derived from an EMBL/GenBank/DDBJ whole genome shotgun (WGS) entry which is preliminary data.</text>
</comment>
<evidence type="ECO:0000313" key="4">
    <source>
        <dbReference type="Proteomes" id="UP000235392"/>
    </source>
</evidence>
<gene>
    <name evidence="3" type="ORF">PCASD_18529</name>
</gene>
<feature type="compositionally biased region" description="Basic residues" evidence="1">
    <location>
        <begin position="114"/>
        <end position="123"/>
    </location>
</feature>
<proteinExistence type="predicted"/>
<dbReference type="Pfam" id="PF22936">
    <property type="entry name" value="Pol_BBD"/>
    <property type="match status" value="1"/>
</dbReference>
<evidence type="ECO:0000256" key="1">
    <source>
        <dbReference type="SAM" id="MobiDB-lite"/>
    </source>
</evidence>
<feature type="domain" description="Retrovirus-related Pol polyprotein from transposon TNT 1-94-like beta-barrel" evidence="2">
    <location>
        <begin position="159"/>
        <end position="236"/>
    </location>
</feature>
<sequence>MTAVGLKVGISKKFDIHENLLAKQIVGKLPDLLVTTKDHLFTKQPLTLNMVKEHLQSKISDLAYKSTKTTRIKTELTMAANGALCNKGFHNPAVSRTHLAKNCYYFHPELHEKKRSKSKKQAKAAKADDSNNNSVPSGGAFLSVSKKKAFSTHGKTTMFLNSGCSDHMFPKKEYFLEYKKISSSIEMANRKLMQVKGSGYVFINNGLGAKIKLKAIHVWQIVHPLISSGRLYCKGCVTQKPGGDLNLPKFQVIDLHSNTAIFKGNVQGNIFVLAGSICQARKL</sequence>
<name>A0A2N5ST73_9BASI</name>
<accession>A0A2N5ST73</accession>
<evidence type="ECO:0000259" key="2">
    <source>
        <dbReference type="Pfam" id="PF22936"/>
    </source>
</evidence>
<protein>
    <recommendedName>
        <fullName evidence="2">Retrovirus-related Pol polyprotein from transposon TNT 1-94-like beta-barrel domain-containing protein</fullName>
    </recommendedName>
</protein>
<dbReference type="AlphaFoldDB" id="A0A2N5ST73"/>
<evidence type="ECO:0000313" key="3">
    <source>
        <dbReference type="EMBL" id="PLW16449.1"/>
    </source>
</evidence>
<dbReference type="InterPro" id="IPR054722">
    <property type="entry name" value="PolX-like_BBD"/>
</dbReference>
<feature type="region of interest" description="Disordered" evidence="1">
    <location>
        <begin position="114"/>
        <end position="133"/>
    </location>
</feature>
<organism evidence="3 4">
    <name type="scientific">Puccinia coronata f. sp. avenae</name>
    <dbReference type="NCBI Taxonomy" id="200324"/>
    <lineage>
        <taxon>Eukaryota</taxon>
        <taxon>Fungi</taxon>
        <taxon>Dikarya</taxon>
        <taxon>Basidiomycota</taxon>
        <taxon>Pucciniomycotina</taxon>
        <taxon>Pucciniomycetes</taxon>
        <taxon>Pucciniales</taxon>
        <taxon>Pucciniaceae</taxon>
        <taxon>Puccinia</taxon>
    </lineage>
</organism>